<evidence type="ECO:0000313" key="1">
    <source>
        <dbReference type="EMBL" id="ANO39900.1"/>
    </source>
</evidence>
<proteinExistence type="predicted"/>
<dbReference type="EMBL" id="KT069221">
    <property type="protein sequence ID" value="ANO39900.1"/>
    <property type="molecule type" value="Genomic_RNA"/>
</dbReference>
<protein>
    <submittedName>
        <fullName evidence="1">Truncated p6</fullName>
    </submittedName>
</protein>
<sequence length="14" mass="1540">MAQSLPDSMGLYNL</sequence>
<organism evidence="1">
    <name type="scientific">Sweet potato chlorotic stunt virus</name>
    <dbReference type="NCBI Taxonomy" id="81931"/>
    <lineage>
        <taxon>Viruses</taxon>
        <taxon>Riboviria</taxon>
        <taxon>Orthornavirae</taxon>
        <taxon>Kitrinoviricota</taxon>
        <taxon>Alsuviricetes</taxon>
        <taxon>Martellivirales</taxon>
        <taxon>Closteroviridae</taxon>
        <taxon>Crinivirus</taxon>
        <taxon>Crinivirus ipomeae</taxon>
    </lineage>
</organism>
<reference evidence="1" key="1">
    <citation type="submission" date="2015-06" db="EMBL/GenBank/DDBJ databases">
        <title>The detection of sweetpotato viruses in South Africa using next generation sequencing.</title>
        <authorList>
            <person name="Nhlapo T.F."/>
            <person name="Rees J.G."/>
            <person name="Mulabisana J."/>
            <person name="Rey C.M.E."/>
            <person name="Odeny D.A."/>
            <person name="Esterhuizen L."/>
        </authorList>
    </citation>
    <scope>NUCLEOTIDE SEQUENCE</scope>
    <source>
        <strain evidence="1">WCKT10</strain>
    </source>
</reference>
<name>A0A193KWP5_9CLOS</name>
<accession>A0A193KWP5</accession>